<dbReference type="EMBL" id="LT838272">
    <property type="protein sequence ID" value="SMB96360.1"/>
    <property type="molecule type" value="Genomic_DNA"/>
</dbReference>
<dbReference type="Proteomes" id="UP000192569">
    <property type="component" value="Chromosome I"/>
</dbReference>
<name>A0A1W1VT07_9FIRM</name>
<protein>
    <recommendedName>
        <fullName evidence="4">TrbC/VIRB2 family protein</fullName>
    </recommendedName>
</protein>
<evidence type="ECO:0000313" key="3">
    <source>
        <dbReference type="Proteomes" id="UP000192569"/>
    </source>
</evidence>
<gene>
    <name evidence="2" type="ORF">SAMN00808754_1464</name>
</gene>
<feature type="transmembrane region" description="Helical" evidence="1">
    <location>
        <begin position="61"/>
        <end position="90"/>
    </location>
</feature>
<keyword evidence="1" id="KW-1133">Transmembrane helix</keyword>
<sequence>MVQQYGFENANPDLLLQKIDYVVREIVRISTYLSPQVAFAVMVVCAVMLLLGGLFEGLKKLALAGLLFCIIGLIIVYAAPVLVGFVLGLLKR</sequence>
<dbReference type="AlphaFoldDB" id="A0A1W1VT07"/>
<keyword evidence="1" id="KW-0812">Transmembrane</keyword>
<proteinExistence type="predicted"/>
<dbReference type="STRING" id="698762.SAMN00808754_1464"/>
<evidence type="ECO:0008006" key="4">
    <source>
        <dbReference type="Google" id="ProtNLM"/>
    </source>
</evidence>
<reference evidence="2 3" key="1">
    <citation type="submission" date="2017-04" db="EMBL/GenBank/DDBJ databases">
        <authorList>
            <person name="Afonso C.L."/>
            <person name="Miller P.J."/>
            <person name="Scott M.A."/>
            <person name="Spackman E."/>
            <person name="Goraichik I."/>
            <person name="Dimitrov K.M."/>
            <person name="Suarez D.L."/>
            <person name="Swayne D.E."/>
        </authorList>
    </citation>
    <scope>NUCLEOTIDE SEQUENCE [LARGE SCALE GENOMIC DNA]</scope>
    <source>
        <strain evidence="2 3">ToBE</strain>
    </source>
</reference>
<keyword evidence="1" id="KW-0472">Membrane</keyword>
<evidence type="ECO:0000313" key="2">
    <source>
        <dbReference type="EMBL" id="SMB96360.1"/>
    </source>
</evidence>
<accession>A0A1W1VT07</accession>
<organism evidence="2 3">
    <name type="scientific">Thermanaeromonas toyohensis ToBE</name>
    <dbReference type="NCBI Taxonomy" id="698762"/>
    <lineage>
        <taxon>Bacteria</taxon>
        <taxon>Bacillati</taxon>
        <taxon>Bacillota</taxon>
        <taxon>Clostridia</taxon>
        <taxon>Neomoorellales</taxon>
        <taxon>Neomoorellaceae</taxon>
        <taxon>Thermanaeromonas</taxon>
    </lineage>
</organism>
<evidence type="ECO:0000256" key="1">
    <source>
        <dbReference type="SAM" id="Phobius"/>
    </source>
</evidence>
<keyword evidence="3" id="KW-1185">Reference proteome</keyword>
<feature type="transmembrane region" description="Helical" evidence="1">
    <location>
        <begin position="37"/>
        <end position="55"/>
    </location>
</feature>